<dbReference type="EMBL" id="QYBC01000006">
    <property type="protein sequence ID" value="RYB05698.1"/>
    <property type="molecule type" value="Genomic_DNA"/>
</dbReference>
<sequence>MSEVAMEAGRSEAGDRGAGLRDGRATPAGPFASVTVHRDPRAALADWQDLAGRVPTTPYQRPDWILPWIDCVGRAAGVVPLIVVAHDADGRAQAVLPLGLQRQGWLRVASFLGAKDSNFNMGLFAPGTDLSRAALTALLRRAAAASGTTIDLCLFRNQPHAWDGVANPFLAFPHQPSPSFAYRATLQPDGEAFFKAQLSRETRKKLRQKTTRLAAIGPVAVFEARGAAEIAEVLDAFTVQRTARNDLAGIDCGDIPGLRAFLAATAGGAGPVALHALRCGDRILATLAGVRHGARFSGMLTSFTADAEFARNSPGELLLAETMRHYCAEGFTMFDLGIGEARYKATYCPEAEPLFDSLVPLTLRGWAAARAERLRLQAKRAIKQSRWAWPLALRLRRALSSARRGASGRPADGAARRED</sequence>
<feature type="region of interest" description="Disordered" evidence="1">
    <location>
        <begin position="1"/>
        <end position="32"/>
    </location>
</feature>
<feature type="domain" description="BioF2-like acetyltransferase" evidence="2">
    <location>
        <begin position="201"/>
        <end position="344"/>
    </location>
</feature>
<dbReference type="GO" id="GO:0016740">
    <property type="term" value="F:transferase activity"/>
    <property type="evidence" value="ECO:0007669"/>
    <property type="project" value="UniProtKB-KW"/>
</dbReference>
<organism evidence="3 4">
    <name type="scientific">Lichenibacterium ramalinae</name>
    <dbReference type="NCBI Taxonomy" id="2316527"/>
    <lineage>
        <taxon>Bacteria</taxon>
        <taxon>Pseudomonadati</taxon>
        <taxon>Pseudomonadota</taxon>
        <taxon>Alphaproteobacteria</taxon>
        <taxon>Hyphomicrobiales</taxon>
        <taxon>Lichenihabitantaceae</taxon>
        <taxon>Lichenibacterium</taxon>
    </lineage>
</organism>
<accession>A0A4Q2RHV7</accession>
<dbReference type="InterPro" id="IPR038740">
    <property type="entry name" value="BioF2-like_GNAT_dom"/>
</dbReference>
<name>A0A4Q2RHV7_9HYPH</name>
<protein>
    <submittedName>
        <fullName evidence="3">GNAT family N-acetyltransferase</fullName>
    </submittedName>
</protein>
<feature type="compositionally biased region" description="Basic and acidic residues" evidence="1">
    <location>
        <begin position="9"/>
        <end position="24"/>
    </location>
</feature>
<gene>
    <name evidence="3" type="ORF">D3272_08920</name>
</gene>
<comment type="caution">
    <text evidence="3">The sequence shown here is derived from an EMBL/GenBank/DDBJ whole genome shotgun (WGS) entry which is preliminary data.</text>
</comment>
<keyword evidence="4" id="KW-1185">Reference proteome</keyword>
<dbReference type="InterPro" id="IPR016181">
    <property type="entry name" value="Acyl_CoA_acyltransferase"/>
</dbReference>
<dbReference type="AlphaFoldDB" id="A0A4Q2RHV7"/>
<dbReference type="OrthoDB" id="8193702at2"/>
<proteinExistence type="predicted"/>
<reference evidence="3 4" key="2">
    <citation type="submission" date="2019-02" db="EMBL/GenBank/DDBJ databases">
        <title>'Lichenibacterium ramalinii' gen. nov. sp. nov., 'Lichenibacterium minor' gen. nov. sp. nov.</title>
        <authorList>
            <person name="Pankratov T."/>
        </authorList>
    </citation>
    <scope>NUCLEOTIDE SEQUENCE [LARGE SCALE GENOMIC DNA]</scope>
    <source>
        <strain evidence="3 4">RmlP001</strain>
    </source>
</reference>
<keyword evidence="3" id="KW-0808">Transferase</keyword>
<evidence type="ECO:0000259" key="2">
    <source>
        <dbReference type="Pfam" id="PF13480"/>
    </source>
</evidence>
<reference evidence="3 4" key="1">
    <citation type="submission" date="2018-09" db="EMBL/GenBank/DDBJ databases">
        <authorList>
            <person name="Grouzdev D.S."/>
            <person name="Krutkina M.S."/>
        </authorList>
    </citation>
    <scope>NUCLEOTIDE SEQUENCE [LARGE SCALE GENOMIC DNA]</scope>
    <source>
        <strain evidence="3 4">RmlP001</strain>
    </source>
</reference>
<dbReference type="Gene3D" id="3.40.630.30">
    <property type="match status" value="1"/>
</dbReference>
<evidence type="ECO:0000313" key="3">
    <source>
        <dbReference type="EMBL" id="RYB05698.1"/>
    </source>
</evidence>
<dbReference type="RefSeq" id="WP_129218806.1">
    <property type="nucleotide sequence ID" value="NZ_QYBC01000006.1"/>
</dbReference>
<evidence type="ECO:0000313" key="4">
    <source>
        <dbReference type="Proteomes" id="UP000289411"/>
    </source>
</evidence>
<dbReference type="Pfam" id="PF13480">
    <property type="entry name" value="Acetyltransf_6"/>
    <property type="match status" value="1"/>
</dbReference>
<evidence type="ECO:0000256" key="1">
    <source>
        <dbReference type="SAM" id="MobiDB-lite"/>
    </source>
</evidence>
<dbReference type="Proteomes" id="UP000289411">
    <property type="component" value="Unassembled WGS sequence"/>
</dbReference>
<dbReference type="SUPFAM" id="SSF55729">
    <property type="entry name" value="Acyl-CoA N-acyltransferases (Nat)"/>
    <property type="match status" value="1"/>
</dbReference>